<feature type="compositionally biased region" description="Basic and acidic residues" evidence="1">
    <location>
        <begin position="168"/>
        <end position="188"/>
    </location>
</feature>
<dbReference type="Proteomes" id="UP000821866">
    <property type="component" value="Chromosome 10"/>
</dbReference>
<sequence>MPRVESTEGIAAKPDLSPAACVVSRSSSPSLMSRHRQSSDVVIPQTASTVSRHDLANRRQRVPGSKATKSPSDSKPPPDAAVERSRNIAGPASSASPVHSPARAQRGAVPASTTCSRYASRIILPPRHRGGGGGANRAKSPMKPTAKARGVAARGPHEPPRMPVSFDCTEKKSEDEGKTNDSVEDVRLSRPQGTRASISIVAKSSPYESSLNATHQRASTGQTVLSEEVLERMNSLVRVPLVQFSVYFDVEASL</sequence>
<feature type="region of interest" description="Disordered" evidence="1">
    <location>
        <begin position="1"/>
        <end position="196"/>
    </location>
</feature>
<reference evidence="2" key="1">
    <citation type="journal article" date="2020" name="Cell">
        <title>Large-Scale Comparative Analyses of Tick Genomes Elucidate Their Genetic Diversity and Vector Capacities.</title>
        <authorList>
            <consortium name="Tick Genome and Microbiome Consortium (TIGMIC)"/>
            <person name="Jia N."/>
            <person name="Wang J."/>
            <person name="Shi W."/>
            <person name="Du L."/>
            <person name="Sun Y."/>
            <person name="Zhan W."/>
            <person name="Jiang J.F."/>
            <person name="Wang Q."/>
            <person name="Zhang B."/>
            <person name="Ji P."/>
            <person name="Bell-Sakyi L."/>
            <person name="Cui X.M."/>
            <person name="Yuan T.T."/>
            <person name="Jiang B.G."/>
            <person name="Yang W.F."/>
            <person name="Lam T.T."/>
            <person name="Chang Q.C."/>
            <person name="Ding S.J."/>
            <person name="Wang X.J."/>
            <person name="Zhu J.G."/>
            <person name="Ruan X.D."/>
            <person name="Zhao L."/>
            <person name="Wei J.T."/>
            <person name="Ye R.Z."/>
            <person name="Que T.C."/>
            <person name="Du C.H."/>
            <person name="Zhou Y.H."/>
            <person name="Cheng J.X."/>
            <person name="Dai P.F."/>
            <person name="Guo W.B."/>
            <person name="Han X.H."/>
            <person name="Huang E.J."/>
            <person name="Li L.F."/>
            <person name="Wei W."/>
            <person name="Gao Y.C."/>
            <person name="Liu J.Z."/>
            <person name="Shao H.Z."/>
            <person name="Wang X."/>
            <person name="Wang C.C."/>
            <person name="Yang T.C."/>
            <person name="Huo Q.B."/>
            <person name="Li W."/>
            <person name="Chen H.Y."/>
            <person name="Chen S.E."/>
            <person name="Zhou L.G."/>
            <person name="Ni X.B."/>
            <person name="Tian J.H."/>
            <person name="Sheng Y."/>
            <person name="Liu T."/>
            <person name="Pan Y.S."/>
            <person name="Xia L.Y."/>
            <person name="Li J."/>
            <person name="Zhao F."/>
            <person name="Cao W.C."/>
        </authorList>
    </citation>
    <scope>NUCLEOTIDE SEQUENCE</scope>
    <source>
        <strain evidence="2">Rmic-2018</strain>
    </source>
</reference>
<gene>
    <name evidence="2" type="ORF">HPB51_004774</name>
</gene>
<comment type="caution">
    <text evidence="2">The sequence shown here is derived from an EMBL/GenBank/DDBJ whole genome shotgun (WGS) entry which is preliminary data.</text>
</comment>
<reference evidence="2" key="2">
    <citation type="submission" date="2021-09" db="EMBL/GenBank/DDBJ databases">
        <authorList>
            <person name="Jia N."/>
            <person name="Wang J."/>
            <person name="Shi W."/>
            <person name="Du L."/>
            <person name="Sun Y."/>
            <person name="Zhan W."/>
            <person name="Jiang J."/>
            <person name="Wang Q."/>
            <person name="Zhang B."/>
            <person name="Ji P."/>
            <person name="Sakyi L.B."/>
            <person name="Cui X."/>
            <person name="Yuan T."/>
            <person name="Jiang B."/>
            <person name="Yang W."/>
            <person name="Lam T.T.-Y."/>
            <person name="Chang Q."/>
            <person name="Ding S."/>
            <person name="Wang X."/>
            <person name="Zhu J."/>
            <person name="Ruan X."/>
            <person name="Zhao L."/>
            <person name="Wei J."/>
            <person name="Que T."/>
            <person name="Du C."/>
            <person name="Cheng J."/>
            <person name="Dai P."/>
            <person name="Han X."/>
            <person name="Huang E."/>
            <person name="Gao Y."/>
            <person name="Liu J."/>
            <person name="Shao H."/>
            <person name="Ye R."/>
            <person name="Li L."/>
            <person name="Wei W."/>
            <person name="Wang X."/>
            <person name="Wang C."/>
            <person name="Huo Q."/>
            <person name="Li W."/>
            <person name="Guo W."/>
            <person name="Chen H."/>
            <person name="Chen S."/>
            <person name="Zhou L."/>
            <person name="Zhou L."/>
            <person name="Ni X."/>
            <person name="Tian J."/>
            <person name="Zhou Y."/>
            <person name="Sheng Y."/>
            <person name="Liu T."/>
            <person name="Pan Y."/>
            <person name="Xia L."/>
            <person name="Li J."/>
            <person name="Zhao F."/>
            <person name="Cao W."/>
        </authorList>
    </citation>
    <scope>NUCLEOTIDE SEQUENCE</scope>
    <source>
        <strain evidence="2">Rmic-2018</strain>
        <tissue evidence="2">Larvae</tissue>
    </source>
</reference>
<evidence type="ECO:0000256" key="1">
    <source>
        <dbReference type="SAM" id="MobiDB-lite"/>
    </source>
</evidence>
<evidence type="ECO:0000313" key="2">
    <source>
        <dbReference type="EMBL" id="KAH8036761.1"/>
    </source>
</evidence>
<feature type="compositionally biased region" description="Low complexity" evidence="1">
    <location>
        <begin position="89"/>
        <end position="104"/>
    </location>
</feature>
<name>A0A9J6EQT1_RHIMP</name>
<keyword evidence="3" id="KW-1185">Reference proteome</keyword>
<dbReference type="EMBL" id="JABSTU010000002">
    <property type="protein sequence ID" value="KAH8036761.1"/>
    <property type="molecule type" value="Genomic_DNA"/>
</dbReference>
<dbReference type="AlphaFoldDB" id="A0A9J6EQT1"/>
<organism evidence="2 3">
    <name type="scientific">Rhipicephalus microplus</name>
    <name type="common">Cattle tick</name>
    <name type="synonym">Boophilus microplus</name>
    <dbReference type="NCBI Taxonomy" id="6941"/>
    <lineage>
        <taxon>Eukaryota</taxon>
        <taxon>Metazoa</taxon>
        <taxon>Ecdysozoa</taxon>
        <taxon>Arthropoda</taxon>
        <taxon>Chelicerata</taxon>
        <taxon>Arachnida</taxon>
        <taxon>Acari</taxon>
        <taxon>Parasitiformes</taxon>
        <taxon>Ixodida</taxon>
        <taxon>Ixodoidea</taxon>
        <taxon>Ixodidae</taxon>
        <taxon>Rhipicephalinae</taxon>
        <taxon>Rhipicephalus</taxon>
        <taxon>Boophilus</taxon>
    </lineage>
</organism>
<evidence type="ECO:0000313" key="3">
    <source>
        <dbReference type="Proteomes" id="UP000821866"/>
    </source>
</evidence>
<protein>
    <submittedName>
        <fullName evidence="2">Uncharacterized protein</fullName>
    </submittedName>
</protein>
<proteinExistence type="predicted"/>
<accession>A0A9J6EQT1</accession>